<dbReference type="NCBIfam" id="NF003952">
    <property type="entry name" value="PRK05450.1-5"/>
    <property type="match status" value="1"/>
</dbReference>
<sequence length="250" mass="26811">MSAVPQNPIVLIPSRLASTRLPDKPLADIHGLPMIVHCLRRAEEAGFARVAVACGDAAIAEAVQAAGGEAVLTDPNHPSGSDRIFEALQRLDPERRHDAVVNFQGDLPAIDPTVIAAALTPLADPAIDIATLATPIVDKHEIDDPNVVKAVLSLAPGATTGRALYFSRRPVPSGEGPLWHHIGIYAYRRAALERFVSLKPSPLEQREKLEQLRALENGMAIAAAVVDTLPLGVDTPADLERIRQVMQKSR</sequence>
<evidence type="ECO:0000313" key="5">
    <source>
        <dbReference type="EMBL" id="MFC3674593.1"/>
    </source>
</evidence>
<comment type="function">
    <text evidence="4">Activates KDO (a required 8-carbon sugar) for incorporation into bacterial lipopolysaccharide in Gram-negative bacteria.</text>
</comment>
<dbReference type="EMBL" id="JBHRYJ010000001">
    <property type="protein sequence ID" value="MFC3674593.1"/>
    <property type="molecule type" value="Genomic_DNA"/>
</dbReference>
<comment type="similarity">
    <text evidence="4">Belongs to the KdsB family.</text>
</comment>
<evidence type="ECO:0000256" key="3">
    <source>
        <dbReference type="ARBA" id="ARBA00022985"/>
    </source>
</evidence>
<dbReference type="SUPFAM" id="SSF53448">
    <property type="entry name" value="Nucleotide-diphospho-sugar transferases"/>
    <property type="match status" value="1"/>
</dbReference>
<keyword evidence="4" id="KW-0963">Cytoplasm</keyword>
<dbReference type="RefSeq" id="WP_379721852.1">
    <property type="nucleotide sequence ID" value="NZ_JBHRYJ010000001.1"/>
</dbReference>
<name>A0ABV7VEI6_9PROT</name>
<comment type="subcellular location">
    <subcellularLocation>
        <location evidence="4">Cytoplasm</location>
    </subcellularLocation>
</comment>
<dbReference type="CDD" id="cd02517">
    <property type="entry name" value="CMP-KDO-Synthetase"/>
    <property type="match status" value="1"/>
</dbReference>
<dbReference type="NCBIfam" id="NF003948">
    <property type="entry name" value="PRK05450.1-1"/>
    <property type="match status" value="1"/>
</dbReference>
<dbReference type="GO" id="GO:0008690">
    <property type="term" value="F:3-deoxy-manno-octulosonate cytidylyltransferase activity"/>
    <property type="evidence" value="ECO:0007669"/>
    <property type="project" value="UniProtKB-EC"/>
</dbReference>
<dbReference type="Gene3D" id="3.90.550.10">
    <property type="entry name" value="Spore Coat Polysaccharide Biosynthesis Protein SpsA, Chain A"/>
    <property type="match status" value="1"/>
</dbReference>
<protein>
    <recommendedName>
        <fullName evidence="4">3-deoxy-manno-octulosonate cytidylyltransferase</fullName>
        <ecNumber evidence="4">2.7.7.38</ecNumber>
    </recommendedName>
    <alternativeName>
        <fullName evidence="4">CMP-2-keto-3-deoxyoctulosonic acid synthase</fullName>
        <shortName evidence="4">CKS</shortName>
        <shortName evidence="4">CMP-KDO synthase</shortName>
    </alternativeName>
</protein>
<accession>A0ABV7VEI6</accession>
<dbReference type="InterPro" id="IPR029044">
    <property type="entry name" value="Nucleotide-diphossugar_trans"/>
</dbReference>
<dbReference type="Pfam" id="PF02348">
    <property type="entry name" value="CTP_transf_3"/>
    <property type="match status" value="1"/>
</dbReference>
<evidence type="ECO:0000256" key="4">
    <source>
        <dbReference type="HAMAP-Rule" id="MF_00057"/>
    </source>
</evidence>
<evidence type="ECO:0000256" key="1">
    <source>
        <dbReference type="ARBA" id="ARBA00022679"/>
    </source>
</evidence>
<dbReference type="PANTHER" id="PTHR42866">
    <property type="entry name" value="3-DEOXY-MANNO-OCTULOSONATE CYTIDYLYLTRANSFERASE"/>
    <property type="match status" value="1"/>
</dbReference>
<keyword evidence="1 4" id="KW-0808">Transferase</keyword>
<gene>
    <name evidence="4" type="primary">kdsB</name>
    <name evidence="5" type="ORF">ACFOOQ_03500</name>
</gene>
<dbReference type="EC" id="2.7.7.38" evidence="4"/>
<dbReference type="PANTHER" id="PTHR42866:SF2">
    <property type="entry name" value="3-DEOXY-MANNO-OCTULOSONATE CYTIDYLYLTRANSFERASE, MITOCHONDRIAL"/>
    <property type="match status" value="1"/>
</dbReference>
<proteinExistence type="inferred from homology"/>
<keyword evidence="6" id="KW-1185">Reference proteome</keyword>
<evidence type="ECO:0000313" key="6">
    <source>
        <dbReference type="Proteomes" id="UP001595711"/>
    </source>
</evidence>
<dbReference type="InterPro" id="IPR003329">
    <property type="entry name" value="Cytidylyl_trans"/>
</dbReference>
<comment type="pathway">
    <text evidence="4">Nucleotide-sugar biosynthesis; CMP-3-deoxy-D-manno-octulosonate biosynthesis; CMP-3-deoxy-D-manno-octulosonate from 3-deoxy-D-manno-octulosonate and CTP: step 1/1.</text>
</comment>
<dbReference type="Proteomes" id="UP001595711">
    <property type="component" value="Unassembled WGS sequence"/>
</dbReference>
<organism evidence="5 6">
    <name type="scientific">Ferrovibrio xuzhouensis</name>
    <dbReference type="NCBI Taxonomy" id="1576914"/>
    <lineage>
        <taxon>Bacteria</taxon>
        <taxon>Pseudomonadati</taxon>
        <taxon>Pseudomonadota</taxon>
        <taxon>Alphaproteobacteria</taxon>
        <taxon>Rhodospirillales</taxon>
        <taxon>Rhodospirillaceae</taxon>
        <taxon>Ferrovibrio</taxon>
    </lineage>
</organism>
<comment type="caution">
    <text evidence="5">The sequence shown here is derived from an EMBL/GenBank/DDBJ whole genome shotgun (WGS) entry which is preliminary data.</text>
</comment>
<keyword evidence="2 4" id="KW-0548">Nucleotidyltransferase</keyword>
<reference evidence="6" key="1">
    <citation type="journal article" date="2019" name="Int. J. Syst. Evol. Microbiol.">
        <title>The Global Catalogue of Microorganisms (GCM) 10K type strain sequencing project: providing services to taxonomists for standard genome sequencing and annotation.</title>
        <authorList>
            <consortium name="The Broad Institute Genomics Platform"/>
            <consortium name="The Broad Institute Genome Sequencing Center for Infectious Disease"/>
            <person name="Wu L."/>
            <person name="Ma J."/>
        </authorList>
    </citation>
    <scope>NUCLEOTIDE SEQUENCE [LARGE SCALE GENOMIC DNA]</scope>
    <source>
        <strain evidence="6">KCTC 42182</strain>
    </source>
</reference>
<dbReference type="NCBIfam" id="TIGR00466">
    <property type="entry name" value="kdsB"/>
    <property type="match status" value="1"/>
</dbReference>
<dbReference type="HAMAP" id="MF_00057">
    <property type="entry name" value="KdsB"/>
    <property type="match status" value="1"/>
</dbReference>
<evidence type="ECO:0000256" key="2">
    <source>
        <dbReference type="ARBA" id="ARBA00022695"/>
    </source>
</evidence>
<dbReference type="InterPro" id="IPR004528">
    <property type="entry name" value="KdsB"/>
</dbReference>
<keyword evidence="3 4" id="KW-0448">Lipopolysaccharide biosynthesis</keyword>
<comment type="catalytic activity">
    <reaction evidence="4">
        <text>3-deoxy-alpha-D-manno-oct-2-ulosonate + CTP = CMP-3-deoxy-beta-D-manno-octulosonate + diphosphate</text>
        <dbReference type="Rhea" id="RHEA:23448"/>
        <dbReference type="ChEBI" id="CHEBI:33019"/>
        <dbReference type="ChEBI" id="CHEBI:37563"/>
        <dbReference type="ChEBI" id="CHEBI:85986"/>
        <dbReference type="ChEBI" id="CHEBI:85987"/>
        <dbReference type="EC" id="2.7.7.38"/>
    </reaction>
</comment>